<protein>
    <submittedName>
        <fullName evidence="2">Uncharacterized protein</fullName>
    </submittedName>
</protein>
<feature type="compositionally biased region" description="Acidic residues" evidence="1">
    <location>
        <begin position="160"/>
        <end position="170"/>
    </location>
</feature>
<accession>A0A8T0VXL4</accession>
<name>A0A8T0VXL4_PANVG</name>
<proteinExistence type="predicted"/>
<evidence type="ECO:0000256" key="1">
    <source>
        <dbReference type="SAM" id="MobiDB-lite"/>
    </source>
</evidence>
<keyword evidence="3" id="KW-1185">Reference proteome</keyword>
<dbReference type="Proteomes" id="UP000823388">
    <property type="component" value="Chromosome 2K"/>
</dbReference>
<dbReference type="EMBL" id="CM029039">
    <property type="protein sequence ID" value="KAG2639910.1"/>
    <property type="molecule type" value="Genomic_DNA"/>
</dbReference>
<feature type="compositionally biased region" description="Basic and acidic residues" evidence="1">
    <location>
        <begin position="146"/>
        <end position="155"/>
    </location>
</feature>
<feature type="region of interest" description="Disordered" evidence="1">
    <location>
        <begin position="1"/>
        <end position="76"/>
    </location>
</feature>
<evidence type="ECO:0000313" key="3">
    <source>
        <dbReference type="Proteomes" id="UP000823388"/>
    </source>
</evidence>
<gene>
    <name evidence="2" type="ORF">PVAP13_2KG050732</name>
</gene>
<evidence type="ECO:0000313" key="2">
    <source>
        <dbReference type="EMBL" id="KAG2639910.1"/>
    </source>
</evidence>
<feature type="region of interest" description="Disordered" evidence="1">
    <location>
        <begin position="131"/>
        <end position="179"/>
    </location>
</feature>
<organism evidence="2 3">
    <name type="scientific">Panicum virgatum</name>
    <name type="common">Blackwell switchgrass</name>
    <dbReference type="NCBI Taxonomy" id="38727"/>
    <lineage>
        <taxon>Eukaryota</taxon>
        <taxon>Viridiplantae</taxon>
        <taxon>Streptophyta</taxon>
        <taxon>Embryophyta</taxon>
        <taxon>Tracheophyta</taxon>
        <taxon>Spermatophyta</taxon>
        <taxon>Magnoliopsida</taxon>
        <taxon>Liliopsida</taxon>
        <taxon>Poales</taxon>
        <taxon>Poaceae</taxon>
        <taxon>PACMAD clade</taxon>
        <taxon>Panicoideae</taxon>
        <taxon>Panicodae</taxon>
        <taxon>Paniceae</taxon>
        <taxon>Panicinae</taxon>
        <taxon>Panicum</taxon>
        <taxon>Panicum sect. Hiantes</taxon>
    </lineage>
</organism>
<dbReference type="AlphaFoldDB" id="A0A8T0VXL4"/>
<comment type="caution">
    <text evidence="2">The sequence shown here is derived from an EMBL/GenBank/DDBJ whole genome shotgun (WGS) entry which is preliminary data.</text>
</comment>
<sequence length="179" mass="20032">MATARRRPPYCPAAPARSGPTHVKPQKPTTQNYLHATCNPLNEHRHPLRQEQPAKLSAAAGETDSRNPNPTDREDWKLPPLFAEMKQATSHIGFLVPLQSNQIEGRNQDQYVGNKRTQEAKLHTISAATTAMTAKDRTHTGKHRHNQDAQDEQKAHTQLTDEEAAGTEEEHDAREHFSG</sequence>
<reference evidence="2" key="1">
    <citation type="submission" date="2020-05" db="EMBL/GenBank/DDBJ databases">
        <title>WGS assembly of Panicum virgatum.</title>
        <authorList>
            <person name="Lovell J.T."/>
            <person name="Jenkins J."/>
            <person name="Shu S."/>
            <person name="Juenger T.E."/>
            <person name="Schmutz J."/>
        </authorList>
    </citation>
    <scope>NUCLEOTIDE SEQUENCE</scope>
    <source>
        <strain evidence="2">AP13</strain>
    </source>
</reference>